<dbReference type="RefSeq" id="WP_289511597.1">
    <property type="nucleotide sequence ID" value="NZ_JAUDEA010000011.1"/>
</dbReference>
<evidence type="ECO:0000313" key="2">
    <source>
        <dbReference type="Proteomes" id="UP001529256"/>
    </source>
</evidence>
<reference evidence="1 2" key="2">
    <citation type="submission" date="2023-06" db="EMBL/GenBank/DDBJ databases">
        <title>Identification and characterization of horizontal gene transfer across gut microbiota members of farm animals based on homology search.</title>
        <authorList>
            <person name="Schwarzerova J."/>
            <person name="Nykrynova M."/>
            <person name="Jureckova K."/>
            <person name="Cejkova D."/>
            <person name="Rychlik I."/>
        </authorList>
    </citation>
    <scope>NUCLEOTIDE SEQUENCE [LARGE SCALE GENOMIC DNA]</scope>
    <source>
        <strain evidence="1 2">153_Feed</strain>
    </source>
</reference>
<protein>
    <submittedName>
        <fullName evidence="1">Uncharacterized protein</fullName>
    </submittedName>
</protein>
<name>A0ABT7V4J2_9ACTN</name>
<keyword evidence="2" id="KW-1185">Reference proteome</keyword>
<dbReference type="EMBL" id="JAUDEA010000011">
    <property type="protein sequence ID" value="MDM8271520.1"/>
    <property type="molecule type" value="Genomic_DNA"/>
</dbReference>
<evidence type="ECO:0000313" key="1">
    <source>
        <dbReference type="EMBL" id="MDM8271520.1"/>
    </source>
</evidence>
<gene>
    <name evidence="1" type="ORF">QUW25_07540</name>
</gene>
<sequence>MSLAFVFILGMGYLGAKFDDSSSMHRVAQLTNTLSMACFLWGTLMLHAASPKEVK</sequence>
<reference evidence="1 2" key="3">
    <citation type="submission" date="2023-06" db="EMBL/GenBank/DDBJ databases">
        <authorList>
            <person name="Zeman M."/>
            <person name="Kubasova T."/>
            <person name="Jahodarova E."/>
            <person name="Nykrynova M."/>
            <person name="Rychlik I."/>
        </authorList>
    </citation>
    <scope>NUCLEOTIDE SEQUENCE [LARGE SCALE GENOMIC DNA]</scope>
    <source>
        <strain evidence="1 2">153_Feed</strain>
    </source>
</reference>
<proteinExistence type="predicted"/>
<organism evidence="1 2">
    <name type="scientific">Thermophilibacter provencensis</name>
    <dbReference type="NCBI Taxonomy" id="1852386"/>
    <lineage>
        <taxon>Bacteria</taxon>
        <taxon>Bacillati</taxon>
        <taxon>Actinomycetota</taxon>
        <taxon>Coriobacteriia</taxon>
        <taxon>Coriobacteriales</taxon>
        <taxon>Atopobiaceae</taxon>
        <taxon>Thermophilibacter</taxon>
    </lineage>
</organism>
<accession>A0ABT7V4J2</accession>
<dbReference type="Proteomes" id="UP001529256">
    <property type="component" value="Unassembled WGS sequence"/>
</dbReference>
<reference evidence="2" key="1">
    <citation type="submission" date="2023-06" db="EMBL/GenBank/DDBJ databases">
        <title>Identification and characterization of horizontal gene transfer across gut microbiota members of farm animals based on homology search.</title>
        <authorList>
            <person name="Zeman M."/>
            <person name="Kubasova T."/>
            <person name="Jahodarova E."/>
            <person name="Nykrynova M."/>
            <person name="Rychlik I."/>
        </authorList>
    </citation>
    <scope>NUCLEOTIDE SEQUENCE [LARGE SCALE GENOMIC DNA]</scope>
    <source>
        <strain evidence="2">153_Feed</strain>
    </source>
</reference>
<comment type="caution">
    <text evidence="1">The sequence shown here is derived from an EMBL/GenBank/DDBJ whole genome shotgun (WGS) entry which is preliminary data.</text>
</comment>